<dbReference type="AlphaFoldDB" id="A0A7J6LWX5"/>
<comment type="caution">
    <text evidence="1">The sequence shown here is derived from an EMBL/GenBank/DDBJ whole genome shotgun (WGS) entry which is preliminary data.</text>
</comment>
<gene>
    <name evidence="1" type="ORF">FOL47_005593</name>
</gene>
<protein>
    <submittedName>
        <fullName evidence="1">Uncharacterized protein</fullName>
    </submittedName>
</protein>
<dbReference type="EMBL" id="JAAPAO010000309">
    <property type="protein sequence ID" value="KAF4663676.1"/>
    <property type="molecule type" value="Genomic_DNA"/>
</dbReference>
<sequence>MFAVDLIAHCSFSVIAKRTENSSLDARIISYLWLAILSIGHLIDHLPAKYCIEIVYGSCFQKLYVRHEVTFWDKTFMEYQQYNYRWFAPWWRNKRGLKHVPMHYNRGSDAPQPFVNDRDFEGFYFTKKEFAAMRHYDYLDQIELVISGEPRLLSRCKGPWDANIRKVFSGSYRR</sequence>
<name>A0A7J6LWX5_PERCH</name>
<proteinExistence type="predicted"/>
<evidence type="ECO:0000313" key="1">
    <source>
        <dbReference type="EMBL" id="KAF4663676.1"/>
    </source>
</evidence>
<organism evidence="1 2">
    <name type="scientific">Perkinsus chesapeaki</name>
    <name type="common">Clam parasite</name>
    <name type="synonym">Perkinsus andrewsi</name>
    <dbReference type="NCBI Taxonomy" id="330153"/>
    <lineage>
        <taxon>Eukaryota</taxon>
        <taxon>Sar</taxon>
        <taxon>Alveolata</taxon>
        <taxon>Perkinsozoa</taxon>
        <taxon>Perkinsea</taxon>
        <taxon>Perkinsida</taxon>
        <taxon>Perkinsidae</taxon>
        <taxon>Perkinsus</taxon>
    </lineage>
</organism>
<reference evidence="1 2" key="1">
    <citation type="submission" date="2020-04" db="EMBL/GenBank/DDBJ databases">
        <title>Perkinsus chesapeaki whole genome sequence.</title>
        <authorList>
            <person name="Bogema D.R."/>
        </authorList>
    </citation>
    <scope>NUCLEOTIDE SEQUENCE [LARGE SCALE GENOMIC DNA]</scope>
    <source>
        <strain evidence="1">ATCC PRA-425</strain>
    </source>
</reference>
<accession>A0A7J6LWX5</accession>
<keyword evidence="2" id="KW-1185">Reference proteome</keyword>
<evidence type="ECO:0000313" key="2">
    <source>
        <dbReference type="Proteomes" id="UP000591131"/>
    </source>
</evidence>
<dbReference type="Proteomes" id="UP000591131">
    <property type="component" value="Unassembled WGS sequence"/>
</dbReference>